<gene>
    <name evidence="3" type="ORF">EHS24_008810</name>
</gene>
<feature type="domain" description="J" evidence="2">
    <location>
        <begin position="6"/>
        <end position="73"/>
    </location>
</feature>
<dbReference type="GO" id="GO:0051087">
    <property type="term" value="F:protein-folding chaperone binding"/>
    <property type="evidence" value="ECO:0007669"/>
    <property type="project" value="TreeGrafter"/>
</dbReference>
<dbReference type="PANTHER" id="PTHR43948:SF10">
    <property type="entry name" value="MRJ, ISOFORM E"/>
    <property type="match status" value="1"/>
</dbReference>
<protein>
    <recommendedName>
        <fullName evidence="2">J domain-containing protein</fullName>
    </recommendedName>
</protein>
<dbReference type="GO" id="GO:0005634">
    <property type="term" value="C:nucleus"/>
    <property type="evidence" value="ECO:0007669"/>
    <property type="project" value="TreeGrafter"/>
</dbReference>
<dbReference type="Proteomes" id="UP000279236">
    <property type="component" value="Unassembled WGS sequence"/>
</dbReference>
<dbReference type="PROSITE" id="PS50076">
    <property type="entry name" value="DNAJ_2"/>
    <property type="match status" value="1"/>
</dbReference>
<dbReference type="STRING" id="105984.A0A427XNF0"/>
<dbReference type="CDD" id="cd06257">
    <property type="entry name" value="DnaJ"/>
    <property type="match status" value="1"/>
</dbReference>
<feature type="region of interest" description="Disordered" evidence="1">
    <location>
        <begin position="147"/>
        <end position="183"/>
    </location>
</feature>
<dbReference type="InterPro" id="IPR036869">
    <property type="entry name" value="J_dom_sf"/>
</dbReference>
<reference evidence="3 4" key="1">
    <citation type="submission" date="2018-11" db="EMBL/GenBank/DDBJ databases">
        <title>Genome sequence of Apiotrichum porosum DSM 27194.</title>
        <authorList>
            <person name="Aliyu H."/>
            <person name="Gorte O."/>
            <person name="Ochsenreither K."/>
        </authorList>
    </citation>
    <scope>NUCLEOTIDE SEQUENCE [LARGE SCALE GENOMIC DNA]</scope>
    <source>
        <strain evidence="3 4">DSM 27194</strain>
    </source>
</reference>
<dbReference type="RefSeq" id="XP_028475184.1">
    <property type="nucleotide sequence ID" value="XM_028624112.1"/>
</dbReference>
<dbReference type="PROSITE" id="PS00636">
    <property type="entry name" value="DNAJ_1"/>
    <property type="match status" value="1"/>
</dbReference>
<comment type="caution">
    <text evidence="3">The sequence shown here is derived from an EMBL/GenBank/DDBJ whole genome shotgun (WGS) entry which is preliminary data.</text>
</comment>
<dbReference type="AlphaFoldDB" id="A0A427XNF0"/>
<accession>A0A427XNF0</accession>
<dbReference type="GO" id="GO:0044183">
    <property type="term" value="F:protein folding chaperone"/>
    <property type="evidence" value="ECO:0007669"/>
    <property type="project" value="TreeGrafter"/>
</dbReference>
<dbReference type="Pfam" id="PF00226">
    <property type="entry name" value="DnaJ"/>
    <property type="match status" value="1"/>
</dbReference>
<dbReference type="OrthoDB" id="10250354at2759"/>
<dbReference type="InterPro" id="IPR018253">
    <property type="entry name" value="DnaJ_domain_CS"/>
</dbReference>
<name>A0A427XNF0_9TREE</name>
<dbReference type="SUPFAM" id="SSF46565">
    <property type="entry name" value="Chaperone J-domain"/>
    <property type="match status" value="1"/>
</dbReference>
<dbReference type="InterPro" id="IPR001623">
    <property type="entry name" value="DnaJ_domain"/>
</dbReference>
<dbReference type="EMBL" id="RSCE01000008">
    <property type="protein sequence ID" value="RSH80237.1"/>
    <property type="molecule type" value="Genomic_DNA"/>
</dbReference>
<dbReference type="Gene3D" id="1.10.287.110">
    <property type="entry name" value="DnaJ domain"/>
    <property type="match status" value="1"/>
</dbReference>
<dbReference type="PRINTS" id="PR00625">
    <property type="entry name" value="JDOMAIN"/>
</dbReference>
<dbReference type="GO" id="GO:0005737">
    <property type="term" value="C:cytoplasm"/>
    <property type="evidence" value="ECO:0007669"/>
    <property type="project" value="TreeGrafter"/>
</dbReference>
<evidence type="ECO:0000259" key="2">
    <source>
        <dbReference type="PROSITE" id="PS50076"/>
    </source>
</evidence>
<evidence type="ECO:0000313" key="4">
    <source>
        <dbReference type="Proteomes" id="UP000279236"/>
    </source>
</evidence>
<dbReference type="SMART" id="SM00271">
    <property type="entry name" value="DnaJ"/>
    <property type="match status" value="1"/>
</dbReference>
<organism evidence="3 4">
    <name type="scientific">Apiotrichum porosum</name>
    <dbReference type="NCBI Taxonomy" id="105984"/>
    <lineage>
        <taxon>Eukaryota</taxon>
        <taxon>Fungi</taxon>
        <taxon>Dikarya</taxon>
        <taxon>Basidiomycota</taxon>
        <taxon>Agaricomycotina</taxon>
        <taxon>Tremellomycetes</taxon>
        <taxon>Trichosporonales</taxon>
        <taxon>Trichosporonaceae</taxon>
        <taxon>Apiotrichum</taxon>
    </lineage>
</organism>
<evidence type="ECO:0000256" key="1">
    <source>
        <dbReference type="SAM" id="MobiDB-lite"/>
    </source>
</evidence>
<dbReference type="GeneID" id="39593353"/>
<proteinExistence type="predicted"/>
<sequence length="248" mass="28159">MTPTRSHYEVLGVDTAATTVEIRKAYRSLALESHPDKVDEKNREAATERFKCIAVAYNILSDPEQRAEYDLQQASPVPHPASATRANGPRTWEEMVQMHAQARFHDDYLRRFGPMAAERMGPGGHARGNNMEGFDHDSWFAAQEQAAQAAQASFARSGERAREHVRRQSASAPRRPPSYNAPPFIFPGRSPYVDDWEPPLGTLDTPFGRRANLDELDVFNPRTLEDMDLEYTAVQIQHEMDRRRRPNA</sequence>
<dbReference type="GO" id="GO:0051082">
    <property type="term" value="F:unfolded protein binding"/>
    <property type="evidence" value="ECO:0007669"/>
    <property type="project" value="TreeGrafter"/>
</dbReference>
<keyword evidence="4" id="KW-1185">Reference proteome</keyword>
<dbReference type="PANTHER" id="PTHR43948">
    <property type="entry name" value="DNAJ HOMOLOG SUBFAMILY B"/>
    <property type="match status" value="1"/>
</dbReference>
<evidence type="ECO:0000313" key="3">
    <source>
        <dbReference type="EMBL" id="RSH80237.1"/>
    </source>
</evidence>